<reference evidence="1 2" key="1">
    <citation type="submission" date="2016-10" db="EMBL/GenBank/DDBJ databases">
        <authorList>
            <person name="de Groot N.N."/>
        </authorList>
    </citation>
    <scope>NUCLEOTIDE SEQUENCE [LARGE SCALE GENOMIC DNA]</scope>
    <source>
        <strain evidence="1 2">CGMCC 1.10076</strain>
    </source>
</reference>
<dbReference type="EMBL" id="FNEZ01000003">
    <property type="protein sequence ID" value="SDK02795.1"/>
    <property type="molecule type" value="Genomic_DNA"/>
</dbReference>
<dbReference type="AlphaFoldDB" id="A0A1G8YKW0"/>
<evidence type="ECO:0000313" key="2">
    <source>
        <dbReference type="Proteomes" id="UP000199580"/>
    </source>
</evidence>
<name>A0A1G8YKW0_9FLAO</name>
<organism evidence="1 2">
    <name type="scientific">Flavobacterium noncentrifugens</name>
    <dbReference type="NCBI Taxonomy" id="1128970"/>
    <lineage>
        <taxon>Bacteria</taxon>
        <taxon>Pseudomonadati</taxon>
        <taxon>Bacteroidota</taxon>
        <taxon>Flavobacteriia</taxon>
        <taxon>Flavobacteriales</taxon>
        <taxon>Flavobacteriaceae</taxon>
        <taxon>Flavobacterium</taxon>
    </lineage>
</organism>
<dbReference type="Proteomes" id="UP000199580">
    <property type="component" value="Unassembled WGS sequence"/>
</dbReference>
<gene>
    <name evidence="1" type="ORF">SAMN04487935_2354</name>
</gene>
<keyword evidence="2" id="KW-1185">Reference proteome</keyword>
<proteinExistence type="predicted"/>
<evidence type="ECO:0000313" key="1">
    <source>
        <dbReference type="EMBL" id="SDK02795.1"/>
    </source>
</evidence>
<protein>
    <recommendedName>
        <fullName evidence="3">Lipoprotein</fullName>
    </recommendedName>
</protein>
<dbReference type="PROSITE" id="PS51257">
    <property type="entry name" value="PROKAR_LIPOPROTEIN"/>
    <property type="match status" value="1"/>
</dbReference>
<dbReference type="STRING" id="1128970.SAMN04487935_2354"/>
<sequence>MMKNKILIAGFCGALAFSCNKKAETEAKETIAPDVEAPAVVAVEKECYEFVKNKDTVTLSLTRNENDASGSLTFNWFEKDDSNGIFKGMFKGDTLVADYTFQAEGTSSVREMVFLKKGDVFYPGYGEMVEKENKQVFKDPKSIKFDDAVKIARTACR</sequence>
<accession>A0A1G8YKW0</accession>
<evidence type="ECO:0008006" key="3">
    <source>
        <dbReference type="Google" id="ProtNLM"/>
    </source>
</evidence>